<evidence type="ECO:0008006" key="3">
    <source>
        <dbReference type="Google" id="ProtNLM"/>
    </source>
</evidence>
<dbReference type="AlphaFoldDB" id="A0A1W1BW97"/>
<protein>
    <recommendedName>
        <fullName evidence="3">Copper resistance protein D domain-containing protein</fullName>
    </recommendedName>
</protein>
<feature type="transmembrane region" description="Helical" evidence="1">
    <location>
        <begin position="12"/>
        <end position="33"/>
    </location>
</feature>
<keyword evidence="1" id="KW-1133">Transmembrane helix</keyword>
<reference evidence="2" key="1">
    <citation type="submission" date="2016-10" db="EMBL/GenBank/DDBJ databases">
        <authorList>
            <person name="de Groot N.N."/>
        </authorList>
    </citation>
    <scope>NUCLEOTIDE SEQUENCE</scope>
</reference>
<keyword evidence="1" id="KW-0472">Membrane</keyword>
<gene>
    <name evidence="2" type="ORF">MNB_SM-7-1411</name>
</gene>
<feature type="transmembrane region" description="Helical" evidence="1">
    <location>
        <begin position="133"/>
        <end position="156"/>
    </location>
</feature>
<evidence type="ECO:0000313" key="2">
    <source>
        <dbReference type="EMBL" id="SFV57754.1"/>
    </source>
</evidence>
<feature type="transmembrane region" description="Helical" evidence="1">
    <location>
        <begin position="54"/>
        <end position="76"/>
    </location>
</feature>
<organism evidence="2">
    <name type="scientific">hydrothermal vent metagenome</name>
    <dbReference type="NCBI Taxonomy" id="652676"/>
    <lineage>
        <taxon>unclassified sequences</taxon>
        <taxon>metagenomes</taxon>
        <taxon>ecological metagenomes</taxon>
    </lineage>
</organism>
<name>A0A1W1BW97_9ZZZZ</name>
<accession>A0A1W1BW97</accession>
<keyword evidence="1" id="KW-0812">Transmembrane</keyword>
<proteinExistence type="predicted"/>
<feature type="transmembrane region" description="Helical" evidence="1">
    <location>
        <begin position="96"/>
        <end position="113"/>
    </location>
</feature>
<evidence type="ECO:0000256" key="1">
    <source>
        <dbReference type="SAM" id="Phobius"/>
    </source>
</evidence>
<sequence length="160" mass="18006">MTEFVMEYRLELIFLHVIAAVVWVGGMISMRFASHQAFLEISEPTQRLPMVSKALKRLFLLVIPFVLILAATGAILTIGYGIKHTDFHYLTHIKEGIWTVMFINLVAMMIRRFKADKAMKEGDYKKAGELLGLIGRFMVPINIALGLGAIVVGVMLRINL</sequence>
<dbReference type="EMBL" id="FPHB01000041">
    <property type="protein sequence ID" value="SFV57754.1"/>
    <property type="molecule type" value="Genomic_DNA"/>
</dbReference>